<comment type="caution">
    <text evidence="1">The sequence shown here is derived from an EMBL/GenBank/DDBJ whole genome shotgun (WGS) entry which is preliminary data.</text>
</comment>
<evidence type="ECO:0000313" key="2">
    <source>
        <dbReference type="Proteomes" id="UP000813427"/>
    </source>
</evidence>
<evidence type="ECO:0000313" key="1">
    <source>
        <dbReference type="EMBL" id="KAH7252231.1"/>
    </source>
</evidence>
<gene>
    <name evidence="1" type="ORF">BKA59DRAFT_474071</name>
</gene>
<keyword evidence="2" id="KW-1185">Reference proteome</keyword>
<reference evidence="1" key="1">
    <citation type="journal article" date="2021" name="Nat. Commun.">
        <title>Genetic determinants of endophytism in the Arabidopsis root mycobiome.</title>
        <authorList>
            <person name="Mesny F."/>
            <person name="Miyauchi S."/>
            <person name="Thiergart T."/>
            <person name="Pickel B."/>
            <person name="Atanasova L."/>
            <person name="Karlsson M."/>
            <person name="Huettel B."/>
            <person name="Barry K.W."/>
            <person name="Haridas S."/>
            <person name="Chen C."/>
            <person name="Bauer D."/>
            <person name="Andreopoulos W."/>
            <person name="Pangilinan J."/>
            <person name="LaButti K."/>
            <person name="Riley R."/>
            <person name="Lipzen A."/>
            <person name="Clum A."/>
            <person name="Drula E."/>
            <person name="Henrissat B."/>
            <person name="Kohler A."/>
            <person name="Grigoriev I.V."/>
            <person name="Martin F.M."/>
            <person name="Hacquard S."/>
        </authorList>
    </citation>
    <scope>NUCLEOTIDE SEQUENCE</scope>
    <source>
        <strain evidence="1">MPI-SDFR-AT-0068</strain>
    </source>
</reference>
<sequence>MFLIRWMFSSSTYTPRHFPSSLLLLLPLPLPQTHFFLVFQTKRNNPWTTKNWTREGIKTLRWYATVQCLAPRYHSTNLMKKLVHSIWCLYKECSGQFPY</sequence>
<dbReference type="AlphaFoldDB" id="A0A8K0S0F6"/>
<proteinExistence type="predicted"/>
<name>A0A8K0S0F6_9HYPO</name>
<organism evidence="1 2">
    <name type="scientific">Fusarium tricinctum</name>
    <dbReference type="NCBI Taxonomy" id="61284"/>
    <lineage>
        <taxon>Eukaryota</taxon>
        <taxon>Fungi</taxon>
        <taxon>Dikarya</taxon>
        <taxon>Ascomycota</taxon>
        <taxon>Pezizomycotina</taxon>
        <taxon>Sordariomycetes</taxon>
        <taxon>Hypocreomycetidae</taxon>
        <taxon>Hypocreales</taxon>
        <taxon>Nectriaceae</taxon>
        <taxon>Fusarium</taxon>
        <taxon>Fusarium tricinctum species complex</taxon>
    </lineage>
</organism>
<protein>
    <submittedName>
        <fullName evidence="1">Uncharacterized protein</fullName>
    </submittedName>
</protein>
<accession>A0A8K0S0F6</accession>
<dbReference type="EMBL" id="JAGPXF010000003">
    <property type="protein sequence ID" value="KAH7252231.1"/>
    <property type="molecule type" value="Genomic_DNA"/>
</dbReference>
<dbReference type="Proteomes" id="UP000813427">
    <property type="component" value="Unassembled WGS sequence"/>
</dbReference>